<dbReference type="EMBL" id="SMOL01000143">
    <property type="protein sequence ID" value="KAB2631229.1"/>
    <property type="molecule type" value="Genomic_DNA"/>
</dbReference>
<dbReference type="AlphaFoldDB" id="A0A5N5HU87"/>
<comment type="caution">
    <text evidence="1">The sequence shown here is derived from an EMBL/GenBank/DDBJ whole genome shotgun (WGS) entry which is preliminary data.</text>
</comment>
<proteinExistence type="predicted"/>
<protein>
    <submittedName>
        <fullName evidence="1">DNA-directed RNA polymerases II, IV and V subunit 3-like</fullName>
    </submittedName>
</protein>
<sequence length="133" mass="14948">MAPKVARTQSPCKTGEGISTMHHLLNGLHRPRASLCTISSFCFRTSMALRSSQATLIAPVDSTCGYKAILSCIDIHKFGLPHSFYFLDHFIIISVYFGIDYHDLISFRINVKGFGRTCGRKLCYEDKDHKGIF</sequence>
<dbReference type="Proteomes" id="UP000327157">
    <property type="component" value="Chromosome 12"/>
</dbReference>
<accession>A0A5N5HU87</accession>
<evidence type="ECO:0000313" key="1">
    <source>
        <dbReference type="EMBL" id="KAB2631229.1"/>
    </source>
</evidence>
<keyword evidence="1" id="KW-0804">Transcription</keyword>
<dbReference type="GO" id="GO:0000428">
    <property type="term" value="C:DNA-directed RNA polymerase complex"/>
    <property type="evidence" value="ECO:0007669"/>
    <property type="project" value="UniProtKB-KW"/>
</dbReference>
<name>A0A5N5HU87_9ROSA</name>
<keyword evidence="2" id="KW-1185">Reference proteome</keyword>
<keyword evidence="1" id="KW-0240">DNA-directed RNA polymerase</keyword>
<reference evidence="1 2" key="1">
    <citation type="submission" date="2019-09" db="EMBL/GenBank/DDBJ databases">
        <authorList>
            <person name="Ou C."/>
        </authorList>
    </citation>
    <scope>NUCLEOTIDE SEQUENCE [LARGE SCALE GENOMIC DNA]</scope>
    <source>
        <strain evidence="1">S2</strain>
        <tissue evidence="1">Leaf</tissue>
    </source>
</reference>
<gene>
    <name evidence="1" type="ORF">D8674_008748</name>
</gene>
<reference evidence="2" key="2">
    <citation type="submission" date="2019-10" db="EMBL/GenBank/DDBJ databases">
        <title>A de novo genome assembly of a pear dwarfing rootstock.</title>
        <authorList>
            <person name="Wang F."/>
            <person name="Wang J."/>
            <person name="Li S."/>
            <person name="Zhang Y."/>
            <person name="Fang M."/>
            <person name="Ma L."/>
            <person name="Zhao Y."/>
            <person name="Jiang S."/>
        </authorList>
    </citation>
    <scope>NUCLEOTIDE SEQUENCE [LARGE SCALE GENOMIC DNA]</scope>
</reference>
<evidence type="ECO:0000313" key="2">
    <source>
        <dbReference type="Proteomes" id="UP000327157"/>
    </source>
</evidence>
<organism evidence="1 2">
    <name type="scientific">Pyrus ussuriensis x Pyrus communis</name>
    <dbReference type="NCBI Taxonomy" id="2448454"/>
    <lineage>
        <taxon>Eukaryota</taxon>
        <taxon>Viridiplantae</taxon>
        <taxon>Streptophyta</taxon>
        <taxon>Embryophyta</taxon>
        <taxon>Tracheophyta</taxon>
        <taxon>Spermatophyta</taxon>
        <taxon>Magnoliopsida</taxon>
        <taxon>eudicotyledons</taxon>
        <taxon>Gunneridae</taxon>
        <taxon>Pentapetalae</taxon>
        <taxon>rosids</taxon>
        <taxon>fabids</taxon>
        <taxon>Rosales</taxon>
        <taxon>Rosaceae</taxon>
        <taxon>Amygdaloideae</taxon>
        <taxon>Maleae</taxon>
        <taxon>Pyrus</taxon>
    </lineage>
</organism>
<reference evidence="1 2" key="3">
    <citation type="submission" date="2019-11" db="EMBL/GenBank/DDBJ databases">
        <title>A de novo genome assembly of a pear dwarfing rootstock.</title>
        <authorList>
            <person name="Wang F."/>
            <person name="Wang J."/>
            <person name="Li S."/>
            <person name="Zhang Y."/>
            <person name="Fang M."/>
            <person name="Ma L."/>
            <person name="Zhao Y."/>
            <person name="Jiang S."/>
        </authorList>
    </citation>
    <scope>NUCLEOTIDE SEQUENCE [LARGE SCALE GENOMIC DNA]</scope>
    <source>
        <strain evidence="1">S2</strain>
        <tissue evidence="1">Leaf</tissue>
    </source>
</reference>